<protein>
    <submittedName>
        <fullName evidence="4">Glycosyltransferase family 8 protein</fullName>
    </submittedName>
</protein>
<evidence type="ECO:0000256" key="1">
    <source>
        <dbReference type="ARBA" id="ARBA00022676"/>
    </source>
</evidence>
<dbReference type="Gene3D" id="3.90.550.10">
    <property type="entry name" value="Spore Coat Polysaccharide Biosynthesis Protein SpsA, Chain A"/>
    <property type="match status" value="1"/>
</dbReference>
<reference evidence="4" key="1">
    <citation type="journal article" date="2021" name="PeerJ">
        <title>Extensive microbial diversity within the chicken gut microbiome revealed by metagenomics and culture.</title>
        <authorList>
            <person name="Gilroy R."/>
            <person name="Ravi A."/>
            <person name="Getino M."/>
            <person name="Pursley I."/>
            <person name="Horton D.L."/>
            <person name="Alikhan N.F."/>
            <person name="Baker D."/>
            <person name="Gharbi K."/>
            <person name="Hall N."/>
            <person name="Watson M."/>
            <person name="Adriaenssens E.M."/>
            <person name="Foster-Nyarko E."/>
            <person name="Jarju S."/>
            <person name="Secka A."/>
            <person name="Antonio M."/>
            <person name="Oren A."/>
            <person name="Chaudhuri R.R."/>
            <person name="La Ragione R."/>
            <person name="Hildebrand F."/>
            <person name="Pallen M.J."/>
        </authorList>
    </citation>
    <scope>NUCLEOTIDE SEQUENCE</scope>
    <source>
        <strain evidence="4">8470</strain>
    </source>
</reference>
<evidence type="ECO:0000313" key="4">
    <source>
        <dbReference type="EMBL" id="MBU3856408.1"/>
    </source>
</evidence>
<gene>
    <name evidence="4" type="ORF">H9928_07635</name>
</gene>
<dbReference type="EMBL" id="JAHLFJ010000073">
    <property type="protein sequence ID" value="MBU3856408.1"/>
    <property type="molecule type" value="Genomic_DNA"/>
</dbReference>
<evidence type="ECO:0000256" key="2">
    <source>
        <dbReference type="ARBA" id="ARBA00022679"/>
    </source>
</evidence>
<dbReference type="GO" id="GO:0046872">
    <property type="term" value="F:metal ion binding"/>
    <property type="evidence" value="ECO:0007669"/>
    <property type="project" value="UniProtKB-KW"/>
</dbReference>
<dbReference type="PANTHER" id="PTHR13778:SF47">
    <property type="entry name" value="LIPOPOLYSACCHARIDE 1,3-GALACTOSYLTRANSFERASE"/>
    <property type="match status" value="1"/>
</dbReference>
<sequence length="326" mass="38675">MDIIPIFFTFNNYYAVPAEVAFHSLLKHASRAYSYRLYVLHTDVTESSMRNIEKVVGRFPHASVEFIDTSAFDSEEIRQAKGHFSKEIYYKLIAAEIFPQYDRIICSDVDVVFMDDISPSFFMFPDENFYFAGVGQVLESNRMKNYQGKFNAAETEVLKKEIAAGYLLMNLKAIRENDMQRRLTDFYRKNYPRLCLPEQDTIILCCWPDIRYLPLEYVVCNSYYKMYAQGAAFYKDNDGFPKDKEQARKVFTHALEHPVQLHYVGEKKPWNSWGVMKQRIWFEYLNESGCVSHFMQMLPIFAIRRLRKYSLKRFLKKTNEKLRTKR</sequence>
<dbReference type="SUPFAM" id="SSF53448">
    <property type="entry name" value="Nucleotide-diphospho-sugar transferases"/>
    <property type="match status" value="1"/>
</dbReference>
<dbReference type="Pfam" id="PF01501">
    <property type="entry name" value="Glyco_transf_8"/>
    <property type="match status" value="1"/>
</dbReference>
<dbReference type="CDD" id="cd04194">
    <property type="entry name" value="GT8_A4GalT_like"/>
    <property type="match status" value="1"/>
</dbReference>
<dbReference type="GO" id="GO:0016757">
    <property type="term" value="F:glycosyltransferase activity"/>
    <property type="evidence" value="ECO:0007669"/>
    <property type="project" value="UniProtKB-KW"/>
</dbReference>
<evidence type="ECO:0000313" key="5">
    <source>
        <dbReference type="Proteomes" id="UP000784286"/>
    </source>
</evidence>
<dbReference type="InterPro" id="IPR050748">
    <property type="entry name" value="Glycosyltrans_8_dom-fam"/>
</dbReference>
<keyword evidence="3" id="KW-0479">Metal-binding</keyword>
<dbReference type="InterPro" id="IPR029044">
    <property type="entry name" value="Nucleotide-diphossugar_trans"/>
</dbReference>
<reference evidence="4" key="2">
    <citation type="submission" date="2021-04" db="EMBL/GenBank/DDBJ databases">
        <authorList>
            <person name="Gilroy R."/>
        </authorList>
    </citation>
    <scope>NUCLEOTIDE SEQUENCE</scope>
    <source>
        <strain evidence="4">8470</strain>
    </source>
</reference>
<organism evidence="4 5">
    <name type="scientific">Candidatus Phocaeicola excrementipullorum</name>
    <dbReference type="NCBI Taxonomy" id="2838731"/>
    <lineage>
        <taxon>Bacteria</taxon>
        <taxon>Pseudomonadati</taxon>
        <taxon>Bacteroidota</taxon>
        <taxon>Bacteroidia</taxon>
        <taxon>Bacteroidales</taxon>
        <taxon>Bacteroidaceae</taxon>
        <taxon>Phocaeicola</taxon>
    </lineage>
</organism>
<dbReference type="PANTHER" id="PTHR13778">
    <property type="entry name" value="GLYCOSYLTRANSFERASE 8 DOMAIN-CONTAINING PROTEIN"/>
    <property type="match status" value="1"/>
</dbReference>
<dbReference type="Proteomes" id="UP000784286">
    <property type="component" value="Unassembled WGS sequence"/>
</dbReference>
<accession>A0A948X757</accession>
<keyword evidence="1" id="KW-0328">Glycosyltransferase</keyword>
<evidence type="ECO:0000256" key="3">
    <source>
        <dbReference type="ARBA" id="ARBA00022723"/>
    </source>
</evidence>
<name>A0A948X757_9BACT</name>
<dbReference type="InterPro" id="IPR002495">
    <property type="entry name" value="Glyco_trans_8"/>
</dbReference>
<keyword evidence="2" id="KW-0808">Transferase</keyword>
<proteinExistence type="predicted"/>
<comment type="caution">
    <text evidence="4">The sequence shown here is derived from an EMBL/GenBank/DDBJ whole genome shotgun (WGS) entry which is preliminary data.</text>
</comment>
<dbReference type="AlphaFoldDB" id="A0A948X757"/>